<keyword evidence="4" id="KW-0067">ATP-binding</keyword>
<dbReference type="CDD" id="cd00009">
    <property type="entry name" value="AAA"/>
    <property type="match status" value="1"/>
</dbReference>
<evidence type="ECO:0000256" key="5">
    <source>
        <dbReference type="ARBA" id="ARBA00023125"/>
    </source>
</evidence>
<accession>A0A5S6QY50</accession>
<evidence type="ECO:0000256" key="8">
    <source>
        <dbReference type="ARBA" id="ARBA00043975"/>
    </source>
</evidence>
<dbReference type="Pfam" id="PF00004">
    <property type="entry name" value="AAA"/>
    <property type="match status" value="1"/>
</dbReference>
<evidence type="ECO:0000256" key="6">
    <source>
        <dbReference type="ARBA" id="ARBA00023242"/>
    </source>
</evidence>
<dbReference type="InterPro" id="IPR003959">
    <property type="entry name" value="ATPase_AAA_core"/>
</dbReference>
<proteinExistence type="inferred from homology"/>
<keyword evidence="6" id="KW-0539">Nucleus</keyword>
<dbReference type="STRING" id="70415.A0A5S6QY50"/>
<organism evidence="11 12">
    <name type="scientific">Trichuris muris</name>
    <name type="common">Mouse whipworm</name>
    <dbReference type="NCBI Taxonomy" id="70415"/>
    <lineage>
        <taxon>Eukaryota</taxon>
        <taxon>Metazoa</taxon>
        <taxon>Ecdysozoa</taxon>
        <taxon>Nematoda</taxon>
        <taxon>Enoplea</taxon>
        <taxon>Dorylaimia</taxon>
        <taxon>Trichinellida</taxon>
        <taxon>Trichuridae</taxon>
        <taxon>Trichuris</taxon>
    </lineage>
</organism>
<feature type="region of interest" description="Disordered" evidence="9">
    <location>
        <begin position="736"/>
        <end position="771"/>
    </location>
</feature>
<keyword evidence="11" id="KW-1185">Reference proteome</keyword>
<dbReference type="InterPro" id="IPR003593">
    <property type="entry name" value="AAA+_ATPase"/>
</dbReference>
<dbReference type="InterPro" id="IPR047854">
    <property type="entry name" value="RFC_lid"/>
</dbReference>
<dbReference type="GO" id="GO:0005524">
    <property type="term" value="F:ATP binding"/>
    <property type="evidence" value="ECO:0007669"/>
    <property type="project" value="UniProtKB-KW"/>
</dbReference>
<protein>
    <submittedName>
        <fullName evidence="12">AAA domain-containing protein</fullName>
    </submittedName>
</protein>
<keyword evidence="5" id="KW-0238">DNA-binding</keyword>
<dbReference type="SUPFAM" id="SSF52540">
    <property type="entry name" value="P-loop containing nucleoside triphosphate hydrolases"/>
    <property type="match status" value="1"/>
</dbReference>
<evidence type="ECO:0000256" key="7">
    <source>
        <dbReference type="ARBA" id="ARBA00023306"/>
    </source>
</evidence>
<evidence type="ECO:0000256" key="2">
    <source>
        <dbReference type="ARBA" id="ARBA00022705"/>
    </source>
</evidence>
<keyword evidence="3" id="KW-0547">Nucleotide-binding</keyword>
<keyword evidence="2" id="KW-0235">DNA replication</keyword>
<dbReference type="PANTHER" id="PTHR46765">
    <property type="entry name" value="P-LOOP CONTAINING NUCLEOSIDE TRIPHOSPHATE HYDROLASES SUPERFAMILY PROTEIN"/>
    <property type="match status" value="1"/>
</dbReference>
<evidence type="ECO:0000256" key="4">
    <source>
        <dbReference type="ARBA" id="ARBA00022840"/>
    </source>
</evidence>
<dbReference type="GO" id="GO:0006260">
    <property type="term" value="P:DNA replication"/>
    <property type="evidence" value="ECO:0007669"/>
    <property type="project" value="UniProtKB-KW"/>
</dbReference>
<evidence type="ECO:0000256" key="9">
    <source>
        <dbReference type="SAM" id="MobiDB-lite"/>
    </source>
</evidence>
<name>A0A5S6QY50_TRIMR</name>
<keyword evidence="7" id="KW-0131">Cell cycle</keyword>
<dbReference type="SMART" id="SM00382">
    <property type="entry name" value="AAA"/>
    <property type="match status" value="1"/>
</dbReference>
<dbReference type="GO" id="GO:0005634">
    <property type="term" value="C:nucleus"/>
    <property type="evidence" value="ECO:0007669"/>
    <property type="project" value="UniProtKB-SubCell"/>
</dbReference>
<evidence type="ECO:0000313" key="11">
    <source>
        <dbReference type="Proteomes" id="UP000046395"/>
    </source>
</evidence>
<dbReference type="GO" id="GO:0003677">
    <property type="term" value="F:DNA binding"/>
    <property type="evidence" value="ECO:0007669"/>
    <property type="project" value="UniProtKB-KW"/>
</dbReference>
<evidence type="ECO:0000256" key="1">
    <source>
        <dbReference type="ARBA" id="ARBA00004123"/>
    </source>
</evidence>
<evidence type="ECO:0000313" key="12">
    <source>
        <dbReference type="WBParaSite" id="TMUE_3000012053.1"/>
    </source>
</evidence>
<sequence>MADEMPTSIASYDPNDPLNWYLRNEDNARDGKRRRLVESDELMDSAIEQILNVRGEIQPSDGSLPSSGNGGKMDVCPTEYIFSIPPRDIDWMPVTLPDYYRMYIAVGSTKSAEQQRMRGQDSCGGSSGLCWQESSASRPRRHLLATPFEELLATAEKINEAERRRVAALRDHVAAESNNWEVTTTADKEDLWSSKYQPRAYIDLLSDDGANRTLLTWLKLWDHCVFGKKVKRTGTMTDFVKFEPKPLHHEGRRQQETNADTLSRRLDAHGRPEFKIALLSGPPGIGKTTLAHTVARQCGYHIQEINASDDRTMESFNRLLKGALQMKRTLGANPKPHCVIVDEVDGAPAPSVNYLVALARSGTNKKARSTLLRRPIICICNDLYAPALRELRRIALVLHVPPLETHRLTERLLQICTSEEISVELSVLRALCRKTNNDIRSCINTLQFLSCSDCAIQHGDVERVTFGLKDSKKSLFDVWADVFRLPRLKRLHDCAGPTSENRYIDARCETVLTAVARCEQEDRLFDGLFENYPLIQFKDRHLRAIRSGLCWIEFMDHLNRWINENQLFELLAYRRYVAVAFHLLFASGNFAKLNYPQQQKDVTIRIDRNAAMLQSLLSDLSTEIRSAIDRSDLITDVLPFLLQIVQPEIKSSNPQLYTPREWSAFRNAARVMAQYNITYRQQRSADGSFQAVMEPPLEDVALFAVDMPFRPTLSYNARQAIAREAQLTRLSAIGDHTARKGEAPPPPPSKSKTANKEASANRAEAPRSFLARRTARRSVPLPFAIEFKFQSGSDCVIRRRIRVRDLL</sequence>
<reference evidence="12" key="1">
    <citation type="submission" date="2019-12" db="UniProtKB">
        <authorList>
            <consortium name="WormBaseParasite"/>
        </authorList>
    </citation>
    <scope>IDENTIFICATION</scope>
</reference>
<dbReference type="PANTHER" id="PTHR46765:SF1">
    <property type="entry name" value="P-LOOP CONTAINING NUCLEOSIDE TRIPHOSPHATE HYDROLASES SUPERFAMILY PROTEIN"/>
    <property type="match status" value="1"/>
</dbReference>
<evidence type="ECO:0000259" key="10">
    <source>
        <dbReference type="SMART" id="SM00382"/>
    </source>
</evidence>
<dbReference type="InterPro" id="IPR027417">
    <property type="entry name" value="P-loop_NTPase"/>
</dbReference>
<dbReference type="GO" id="GO:0016887">
    <property type="term" value="F:ATP hydrolysis activity"/>
    <property type="evidence" value="ECO:0007669"/>
    <property type="project" value="InterPro"/>
</dbReference>
<comment type="subcellular location">
    <subcellularLocation>
        <location evidence="1">Nucleus</location>
    </subcellularLocation>
</comment>
<comment type="similarity">
    <text evidence="8">Belongs to the activator 1 small subunits family. CTF18 subfamily.</text>
</comment>
<dbReference type="Proteomes" id="UP000046395">
    <property type="component" value="Unassembled WGS sequence"/>
</dbReference>
<evidence type="ECO:0000256" key="3">
    <source>
        <dbReference type="ARBA" id="ARBA00022741"/>
    </source>
</evidence>
<dbReference type="CDD" id="cd18140">
    <property type="entry name" value="HLD_clamp_RFC"/>
    <property type="match status" value="1"/>
</dbReference>
<dbReference type="InterPro" id="IPR053016">
    <property type="entry name" value="CTF18-RFC_complex"/>
</dbReference>
<dbReference type="Gene3D" id="1.10.8.60">
    <property type="match status" value="1"/>
</dbReference>
<dbReference type="AlphaFoldDB" id="A0A5S6QY50"/>
<dbReference type="Gene3D" id="3.40.50.300">
    <property type="entry name" value="P-loop containing nucleotide triphosphate hydrolases"/>
    <property type="match status" value="1"/>
</dbReference>
<dbReference type="WBParaSite" id="TMUE_3000012053.1">
    <property type="protein sequence ID" value="TMUE_3000012053.1"/>
    <property type="gene ID" value="WBGene00289851"/>
</dbReference>
<feature type="domain" description="AAA+ ATPase" evidence="10">
    <location>
        <begin position="273"/>
        <end position="404"/>
    </location>
</feature>